<dbReference type="InterPro" id="IPR008927">
    <property type="entry name" value="6-PGluconate_DH-like_C_sf"/>
</dbReference>
<comment type="caution">
    <text evidence="7">The sequence shown here is derived from an EMBL/GenBank/DDBJ whole genome shotgun (WGS) entry which is preliminary data.</text>
</comment>
<evidence type="ECO:0000259" key="6">
    <source>
        <dbReference type="Pfam" id="PF08546"/>
    </source>
</evidence>
<name>A0A0A3J1R2_9BACL</name>
<proteinExistence type="inferred from homology"/>
<keyword evidence="4" id="KW-0566">Pantothenate biosynthesis</keyword>
<dbReference type="PROSITE" id="PS51257">
    <property type="entry name" value="PROKAR_LIPOPROTEIN"/>
    <property type="match status" value="1"/>
</dbReference>
<dbReference type="GO" id="GO:0008677">
    <property type="term" value="F:2-dehydropantoate 2-reductase activity"/>
    <property type="evidence" value="ECO:0007669"/>
    <property type="project" value="UniProtKB-EC"/>
</dbReference>
<protein>
    <recommendedName>
        <fullName evidence="4">2-dehydropantoate 2-reductase</fullName>
        <ecNumber evidence="4">1.1.1.169</ecNumber>
    </recommendedName>
    <alternativeName>
        <fullName evidence="4">Ketopantoate reductase</fullName>
    </alternativeName>
</protein>
<accession>A0A0A3J1R2</accession>
<dbReference type="InterPro" id="IPR013328">
    <property type="entry name" value="6PGD_dom2"/>
</dbReference>
<dbReference type="InterPro" id="IPR013752">
    <property type="entry name" value="KPA_reductase"/>
</dbReference>
<comment type="catalytic activity">
    <reaction evidence="4">
        <text>(R)-pantoate + NADP(+) = 2-dehydropantoate + NADPH + H(+)</text>
        <dbReference type="Rhea" id="RHEA:16233"/>
        <dbReference type="ChEBI" id="CHEBI:11561"/>
        <dbReference type="ChEBI" id="CHEBI:15378"/>
        <dbReference type="ChEBI" id="CHEBI:15980"/>
        <dbReference type="ChEBI" id="CHEBI:57783"/>
        <dbReference type="ChEBI" id="CHEBI:58349"/>
        <dbReference type="EC" id="1.1.1.169"/>
    </reaction>
</comment>
<sequence length="309" mass="34164">MEIKKVSMIGMGAIGCSVAPGLFKALGNGFRVIADEKRKSKLESGIVINDETYKFPVVSPEEKGDEADLVILAVKYGHLEQAIVDIENQVGPNTMIMSLLNGISSEGIIAKHYGEDRMIYSLTSINAVMKGNAVKVSLDSGEFMFGEKENIISERVKAIAKLFEEAKLPYSIPENIEYAIWKKYLINTSINPIAAVMRAKNGFFQDLDSMKLVRKSIIDEVQKVSNAVGVCLTDEDCEEILTVSKNYNPNGKCSMLQDVEAGRKTEKDMFLGTLIELGEKYNVDVPIAKFLYHMISVVEEANEKGMQIA</sequence>
<evidence type="ECO:0000313" key="7">
    <source>
        <dbReference type="EMBL" id="KGR90949.1"/>
    </source>
</evidence>
<dbReference type="OrthoDB" id="9793586at2"/>
<evidence type="ECO:0000256" key="3">
    <source>
        <dbReference type="ARBA" id="ARBA00023002"/>
    </source>
</evidence>
<dbReference type="PANTHER" id="PTHR21708">
    <property type="entry name" value="PROBABLE 2-DEHYDROPANTOATE 2-REDUCTASE"/>
    <property type="match status" value="1"/>
</dbReference>
<dbReference type="InterPro" id="IPR051402">
    <property type="entry name" value="KPR-Related"/>
</dbReference>
<dbReference type="Gene3D" id="3.40.50.720">
    <property type="entry name" value="NAD(P)-binding Rossmann-like Domain"/>
    <property type="match status" value="1"/>
</dbReference>
<dbReference type="InterPro" id="IPR003710">
    <property type="entry name" value="ApbA"/>
</dbReference>
<feature type="domain" description="Ketopantoate reductase N-terminal" evidence="5">
    <location>
        <begin position="8"/>
        <end position="148"/>
    </location>
</feature>
<comment type="function">
    <text evidence="4">Catalyzes the NADPH-dependent reduction of ketopantoate into pantoic acid.</text>
</comment>
<comment type="pathway">
    <text evidence="4">Cofactor biosynthesis; (R)-pantothenate biosynthesis; (R)-pantoate from 3-methyl-2-oxobutanoate: step 2/2.</text>
</comment>
<dbReference type="UniPathway" id="UPA00028">
    <property type="reaction ID" value="UER00004"/>
</dbReference>
<gene>
    <name evidence="7" type="ORF">CD30_08635</name>
</gene>
<dbReference type="Pfam" id="PF08546">
    <property type="entry name" value="ApbA_C"/>
    <property type="match status" value="1"/>
</dbReference>
<dbReference type="Proteomes" id="UP000030595">
    <property type="component" value="Unassembled WGS sequence"/>
</dbReference>
<dbReference type="PANTHER" id="PTHR21708:SF26">
    <property type="entry name" value="2-DEHYDROPANTOATE 2-REDUCTASE"/>
    <property type="match status" value="1"/>
</dbReference>
<evidence type="ECO:0000259" key="5">
    <source>
        <dbReference type="Pfam" id="PF02558"/>
    </source>
</evidence>
<dbReference type="Gene3D" id="1.10.1040.10">
    <property type="entry name" value="N-(1-d-carboxylethyl)-l-norvaline Dehydrogenase, domain 2"/>
    <property type="match status" value="1"/>
</dbReference>
<dbReference type="SUPFAM" id="SSF51735">
    <property type="entry name" value="NAD(P)-binding Rossmann-fold domains"/>
    <property type="match status" value="1"/>
</dbReference>
<feature type="domain" description="Ketopantoate reductase C-terminal" evidence="6">
    <location>
        <begin position="175"/>
        <end position="298"/>
    </location>
</feature>
<dbReference type="InterPro" id="IPR036291">
    <property type="entry name" value="NAD(P)-bd_dom_sf"/>
</dbReference>
<dbReference type="eggNOG" id="COG1893">
    <property type="taxonomic scope" value="Bacteria"/>
</dbReference>
<reference evidence="7 8" key="1">
    <citation type="submission" date="2014-02" db="EMBL/GenBank/DDBJ databases">
        <title>Draft genome sequence of Lysinibacillus massiliensis CCUG 49529.</title>
        <authorList>
            <person name="Zhang F."/>
            <person name="Wang G."/>
            <person name="Zhang L."/>
        </authorList>
    </citation>
    <scope>NUCLEOTIDE SEQUENCE [LARGE SCALE GENOMIC DNA]</scope>
    <source>
        <strain evidence="7 8">CCUG 49529</strain>
    </source>
</reference>
<dbReference type="Pfam" id="PF02558">
    <property type="entry name" value="ApbA"/>
    <property type="match status" value="1"/>
</dbReference>
<dbReference type="GO" id="GO:0015940">
    <property type="term" value="P:pantothenate biosynthetic process"/>
    <property type="evidence" value="ECO:0007669"/>
    <property type="project" value="UniProtKB-UniPathway"/>
</dbReference>
<dbReference type="EMBL" id="JPVQ01000012">
    <property type="protein sequence ID" value="KGR90949.1"/>
    <property type="molecule type" value="Genomic_DNA"/>
</dbReference>
<dbReference type="SUPFAM" id="SSF48179">
    <property type="entry name" value="6-phosphogluconate dehydrogenase C-terminal domain-like"/>
    <property type="match status" value="1"/>
</dbReference>
<dbReference type="NCBIfam" id="TIGR00745">
    <property type="entry name" value="apbA_panE"/>
    <property type="match status" value="1"/>
</dbReference>
<keyword evidence="3 4" id="KW-0560">Oxidoreductase</keyword>
<organism evidence="7 8">
    <name type="scientific">Ureibacillus massiliensis 4400831 = CIP 108448 = CCUG 49529</name>
    <dbReference type="NCBI Taxonomy" id="1211035"/>
    <lineage>
        <taxon>Bacteria</taxon>
        <taxon>Bacillati</taxon>
        <taxon>Bacillota</taxon>
        <taxon>Bacilli</taxon>
        <taxon>Bacillales</taxon>
        <taxon>Caryophanaceae</taxon>
        <taxon>Ureibacillus</taxon>
    </lineage>
</organism>
<evidence type="ECO:0000256" key="1">
    <source>
        <dbReference type="ARBA" id="ARBA00007870"/>
    </source>
</evidence>
<keyword evidence="2 4" id="KW-0521">NADP</keyword>
<dbReference type="EC" id="1.1.1.169" evidence="4"/>
<dbReference type="RefSeq" id="WP_036175209.1">
    <property type="nucleotide sequence ID" value="NZ_AVCZ01000012.1"/>
</dbReference>
<comment type="similarity">
    <text evidence="1 4">Belongs to the ketopantoate reductase family.</text>
</comment>
<dbReference type="AlphaFoldDB" id="A0A0A3J1R2"/>
<evidence type="ECO:0000256" key="2">
    <source>
        <dbReference type="ARBA" id="ARBA00022857"/>
    </source>
</evidence>
<evidence type="ECO:0000256" key="4">
    <source>
        <dbReference type="RuleBase" id="RU362068"/>
    </source>
</evidence>
<dbReference type="GO" id="GO:0005737">
    <property type="term" value="C:cytoplasm"/>
    <property type="evidence" value="ECO:0007669"/>
    <property type="project" value="TreeGrafter"/>
</dbReference>
<dbReference type="InterPro" id="IPR013332">
    <property type="entry name" value="KPR_N"/>
</dbReference>
<keyword evidence="8" id="KW-1185">Reference proteome</keyword>
<dbReference type="FunFam" id="1.10.1040.10:FF:000017">
    <property type="entry name" value="2-dehydropantoate 2-reductase"/>
    <property type="match status" value="1"/>
</dbReference>
<evidence type="ECO:0000313" key="8">
    <source>
        <dbReference type="Proteomes" id="UP000030595"/>
    </source>
</evidence>